<organism evidence="2 3">
    <name type="scientific">Flavobacterium ardleyense</name>
    <dbReference type="NCBI Taxonomy" id="2038737"/>
    <lineage>
        <taxon>Bacteria</taxon>
        <taxon>Pseudomonadati</taxon>
        <taxon>Bacteroidota</taxon>
        <taxon>Flavobacteriia</taxon>
        <taxon>Flavobacteriales</taxon>
        <taxon>Flavobacteriaceae</taxon>
        <taxon>Flavobacterium</taxon>
    </lineage>
</organism>
<name>A0ABW5ZAX3_9FLAO</name>
<evidence type="ECO:0000313" key="2">
    <source>
        <dbReference type="EMBL" id="MFD2909640.1"/>
    </source>
</evidence>
<keyword evidence="1" id="KW-1133">Transmembrane helix</keyword>
<gene>
    <name evidence="2" type="ORF">ACFSX9_12960</name>
</gene>
<dbReference type="Pfam" id="PF11153">
    <property type="entry name" value="DUF2931"/>
    <property type="match status" value="1"/>
</dbReference>
<keyword evidence="1" id="KW-0812">Transmembrane</keyword>
<feature type="transmembrane region" description="Helical" evidence="1">
    <location>
        <begin position="52"/>
        <end position="75"/>
    </location>
</feature>
<dbReference type="RefSeq" id="WP_379808315.1">
    <property type="nucleotide sequence ID" value="NZ_JBHUOL010000018.1"/>
</dbReference>
<sequence length="453" mass="51740">MTTEQPTEEKNFYYKIFLAVVAVAVLDIAYLLYRSMSSEISFYFFSLSEKTIFIILSLIAMPINYALIALTTLFIKKTNRNLYISAAVIGITTLFIIHTNTAAANYNYDQEQIIDSMNLEYFKWEENNNAPLGYPIDVYSGGLKLRGGGSVGLSLGTSSGRRGWGSYGAGMTSGRKSLPDSLDITWLSYAEDTFYHINCAIDYERMLHLFQEGYDEKDAGGNIRHETYNTIIVGYAPGGVVVVWVFGSSKQVEVGRYQGQKTTIDQQEIDHLDYPKKLFFQQAYRDDKMNNQHIVPTKVREANKNKPIPYGLWDNYRVKYLWRPVFKQNKFDDSTFSMISARLEMFNGEIEELFDEGLQQKVFTAKAIPDGFNIIWRDKNGEVHSGTVDFDEKTAFEAFNEIYKNDKDGEAELIISVNVPNTFITVMLKSRDKEVSLNNNAKVKVFKTSQKFN</sequence>
<evidence type="ECO:0000256" key="1">
    <source>
        <dbReference type="SAM" id="Phobius"/>
    </source>
</evidence>
<reference evidence="3" key="1">
    <citation type="journal article" date="2019" name="Int. J. Syst. Evol. Microbiol.">
        <title>The Global Catalogue of Microorganisms (GCM) 10K type strain sequencing project: providing services to taxonomists for standard genome sequencing and annotation.</title>
        <authorList>
            <consortium name="The Broad Institute Genomics Platform"/>
            <consortium name="The Broad Institute Genome Sequencing Center for Infectious Disease"/>
            <person name="Wu L."/>
            <person name="Ma J."/>
        </authorList>
    </citation>
    <scope>NUCLEOTIDE SEQUENCE [LARGE SCALE GENOMIC DNA]</scope>
    <source>
        <strain evidence="3">KCTC 52644</strain>
    </source>
</reference>
<feature type="transmembrane region" description="Helical" evidence="1">
    <location>
        <begin position="12"/>
        <end position="32"/>
    </location>
</feature>
<keyword evidence="3" id="KW-1185">Reference proteome</keyword>
<accession>A0ABW5ZAX3</accession>
<evidence type="ECO:0000313" key="3">
    <source>
        <dbReference type="Proteomes" id="UP001597549"/>
    </source>
</evidence>
<protein>
    <submittedName>
        <fullName evidence="2">DUF2931 family protein</fullName>
    </submittedName>
</protein>
<comment type="caution">
    <text evidence="2">The sequence shown here is derived from an EMBL/GenBank/DDBJ whole genome shotgun (WGS) entry which is preliminary data.</text>
</comment>
<dbReference type="InterPro" id="IPR021326">
    <property type="entry name" value="DUF2931"/>
</dbReference>
<dbReference type="EMBL" id="JBHUOL010000018">
    <property type="protein sequence ID" value="MFD2909640.1"/>
    <property type="molecule type" value="Genomic_DNA"/>
</dbReference>
<dbReference type="Proteomes" id="UP001597549">
    <property type="component" value="Unassembled WGS sequence"/>
</dbReference>
<proteinExistence type="predicted"/>
<feature type="transmembrane region" description="Helical" evidence="1">
    <location>
        <begin position="82"/>
        <end position="99"/>
    </location>
</feature>
<keyword evidence="1" id="KW-0472">Membrane</keyword>